<sequence>MGHIISERKMGERRVWLQCTAEFPAEARDILIGQLAHEDIAVTRAAGDYRGPGVLLFEKPCADVHNFLHEVKRQRGSQTLAVAASASTIAGENSWALLRAGARDILAWDSCAEPANSIVSRLQRWLEIDTSLNTPIVRARLRGQSPALRRVLYAATEVARFRRSAVLVTGETGTGKELLARMIHDLGENSEACPFVVCDCTTIVPELSGSEFFGHERGAFTGAVRARDGAFAEADGGTLFLDEVGELPLRLQAELLRVIQEGTYKRVGSNQWLHTCFRLICATHRDLEADIAGGRFREDLYYRIAGCVLRMPSLAERREDIPHLAQAFIEELMEEGVTPVLDASVRDYLLQRSYPGNVRELRQLLLHVGQRYVPPGPITLGCLPEAEVNAAIEHMPTWPDNAWEQAIRTALARGNGIAELRSAVADTAYRIVLIEENGDTARSAHRLRVSQRAVQQYLQAAGA</sequence>
<dbReference type="EMBL" id="FNFH01000008">
    <property type="protein sequence ID" value="SDK75999.1"/>
    <property type="molecule type" value="Genomic_DNA"/>
</dbReference>
<feature type="domain" description="Sigma-54 factor interaction" evidence="3">
    <location>
        <begin position="141"/>
        <end position="365"/>
    </location>
</feature>
<dbReference type="PANTHER" id="PTHR32071">
    <property type="entry name" value="TRANSCRIPTIONAL REGULATORY PROTEIN"/>
    <property type="match status" value="1"/>
</dbReference>
<dbReference type="InterPro" id="IPR003593">
    <property type="entry name" value="AAA+_ATPase"/>
</dbReference>
<dbReference type="InterPro" id="IPR025662">
    <property type="entry name" value="Sigma_54_int_dom_ATP-bd_1"/>
</dbReference>
<protein>
    <submittedName>
        <fullName evidence="4">Sigma-54 interaction domain-containing protein</fullName>
    </submittedName>
</protein>
<dbReference type="CDD" id="cd00009">
    <property type="entry name" value="AAA"/>
    <property type="match status" value="1"/>
</dbReference>
<dbReference type="Proteomes" id="UP000199305">
    <property type="component" value="Unassembled WGS sequence"/>
</dbReference>
<dbReference type="PANTHER" id="PTHR32071:SF100">
    <property type="entry name" value="RESPONSE REGULATOR PROTEIN PILR"/>
    <property type="match status" value="1"/>
</dbReference>
<dbReference type="GO" id="GO:0006355">
    <property type="term" value="P:regulation of DNA-templated transcription"/>
    <property type="evidence" value="ECO:0007669"/>
    <property type="project" value="InterPro"/>
</dbReference>
<dbReference type="PROSITE" id="PS50045">
    <property type="entry name" value="SIGMA54_INTERACT_4"/>
    <property type="match status" value="1"/>
</dbReference>
<dbReference type="Pfam" id="PF25601">
    <property type="entry name" value="AAA_lid_14"/>
    <property type="match status" value="1"/>
</dbReference>
<keyword evidence="5" id="KW-1185">Reference proteome</keyword>
<dbReference type="FunFam" id="3.40.50.300:FF:000006">
    <property type="entry name" value="DNA-binding transcriptional regulator NtrC"/>
    <property type="match status" value="1"/>
</dbReference>
<evidence type="ECO:0000256" key="1">
    <source>
        <dbReference type="ARBA" id="ARBA00022741"/>
    </source>
</evidence>
<dbReference type="Gene3D" id="1.10.8.60">
    <property type="match status" value="1"/>
</dbReference>
<dbReference type="InterPro" id="IPR002078">
    <property type="entry name" value="Sigma_54_int"/>
</dbReference>
<dbReference type="PROSITE" id="PS00675">
    <property type="entry name" value="SIGMA54_INTERACT_1"/>
    <property type="match status" value="1"/>
</dbReference>
<organism evidence="4 5">
    <name type="scientific">Microbulbifer yueqingensis</name>
    <dbReference type="NCBI Taxonomy" id="658219"/>
    <lineage>
        <taxon>Bacteria</taxon>
        <taxon>Pseudomonadati</taxon>
        <taxon>Pseudomonadota</taxon>
        <taxon>Gammaproteobacteria</taxon>
        <taxon>Cellvibrionales</taxon>
        <taxon>Microbulbiferaceae</taxon>
        <taxon>Microbulbifer</taxon>
    </lineage>
</organism>
<dbReference type="GO" id="GO:0005524">
    <property type="term" value="F:ATP binding"/>
    <property type="evidence" value="ECO:0007669"/>
    <property type="project" value="UniProtKB-KW"/>
</dbReference>
<dbReference type="STRING" id="658219.SAMN05216212_3147"/>
<evidence type="ECO:0000259" key="3">
    <source>
        <dbReference type="PROSITE" id="PS50045"/>
    </source>
</evidence>
<evidence type="ECO:0000313" key="4">
    <source>
        <dbReference type="EMBL" id="SDK75999.1"/>
    </source>
</evidence>
<proteinExistence type="predicted"/>
<dbReference type="InterPro" id="IPR027417">
    <property type="entry name" value="P-loop_NTPase"/>
</dbReference>
<dbReference type="AlphaFoldDB" id="A0A1G9EIR6"/>
<dbReference type="OrthoDB" id="9804019at2"/>
<dbReference type="SUPFAM" id="SSF52540">
    <property type="entry name" value="P-loop containing nucleoside triphosphate hydrolases"/>
    <property type="match status" value="1"/>
</dbReference>
<evidence type="ECO:0000313" key="5">
    <source>
        <dbReference type="Proteomes" id="UP000199305"/>
    </source>
</evidence>
<dbReference type="SMART" id="SM00382">
    <property type="entry name" value="AAA"/>
    <property type="match status" value="1"/>
</dbReference>
<dbReference type="Gene3D" id="3.40.50.300">
    <property type="entry name" value="P-loop containing nucleotide triphosphate hydrolases"/>
    <property type="match status" value="1"/>
</dbReference>
<keyword evidence="2" id="KW-0067">ATP-binding</keyword>
<dbReference type="InterPro" id="IPR058031">
    <property type="entry name" value="AAA_lid_NorR"/>
</dbReference>
<dbReference type="Pfam" id="PF00158">
    <property type="entry name" value="Sigma54_activat"/>
    <property type="match status" value="1"/>
</dbReference>
<gene>
    <name evidence="4" type="ORF">SAMN05216212_3147</name>
</gene>
<accession>A0A1G9EIR6</accession>
<dbReference type="RefSeq" id="WP_139169626.1">
    <property type="nucleotide sequence ID" value="NZ_FNFH01000008.1"/>
</dbReference>
<keyword evidence="1" id="KW-0547">Nucleotide-binding</keyword>
<dbReference type="PROSITE" id="PS00676">
    <property type="entry name" value="SIGMA54_INTERACT_2"/>
    <property type="match status" value="1"/>
</dbReference>
<dbReference type="InterPro" id="IPR025943">
    <property type="entry name" value="Sigma_54_int_dom_ATP-bd_2"/>
</dbReference>
<name>A0A1G9EIR6_9GAMM</name>
<evidence type="ECO:0000256" key="2">
    <source>
        <dbReference type="ARBA" id="ARBA00022840"/>
    </source>
</evidence>
<reference evidence="5" key="1">
    <citation type="submission" date="2016-10" db="EMBL/GenBank/DDBJ databases">
        <authorList>
            <person name="Varghese N."/>
            <person name="Submissions S."/>
        </authorList>
    </citation>
    <scope>NUCLEOTIDE SEQUENCE [LARGE SCALE GENOMIC DNA]</scope>
    <source>
        <strain evidence="5">CGMCC 1.10658</strain>
    </source>
</reference>